<organism evidence="2 3">
    <name type="scientific">Stylosanthes scabra</name>
    <dbReference type="NCBI Taxonomy" id="79078"/>
    <lineage>
        <taxon>Eukaryota</taxon>
        <taxon>Viridiplantae</taxon>
        <taxon>Streptophyta</taxon>
        <taxon>Embryophyta</taxon>
        <taxon>Tracheophyta</taxon>
        <taxon>Spermatophyta</taxon>
        <taxon>Magnoliopsida</taxon>
        <taxon>eudicotyledons</taxon>
        <taxon>Gunneridae</taxon>
        <taxon>Pentapetalae</taxon>
        <taxon>rosids</taxon>
        <taxon>fabids</taxon>
        <taxon>Fabales</taxon>
        <taxon>Fabaceae</taxon>
        <taxon>Papilionoideae</taxon>
        <taxon>50 kb inversion clade</taxon>
        <taxon>dalbergioids sensu lato</taxon>
        <taxon>Dalbergieae</taxon>
        <taxon>Pterocarpus clade</taxon>
        <taxon>Stylosanthes</taxon>
    </lineage>
</organism>
<accession>A0ABU6WC49</accession>
<name>A0ABU6WC49_9FABA</name>
<evidence type="ECO:0000256" key="1">
    <source>
        <dbReference type="SAM" id="MobiDB-lite"/>
    </source>
</evidence>
<sequence>MVLSLATISSFYGSFSDLIIVQTGTGTVNDYFDAFSAYAESVGFTDPEILIPCFINGLNIQIYRKIFGKDYRSLLDVWLKARICEMNLEEDQQLDPDIHTQIQQIQITIPESEAQIQSEQEAEKRKSESEIGEGNAVIIQNTDPEFTTIAKLELHSTQQIRSQFQIQSQSQEDGDVFDENGIYYGSNDRSVIVVVQRPPPEPPDLNSVAVVEYEPESAVVTAKTGSCKTEYLRDAMAGIHSGAEDGAVVKGKVYTDIGTSSTPEKGKLLTVPCWTIGDELRKGMAMTPVVSQTNSIETETVKDTNTLPRGGNWRCSKVLPWEREGGFGTVQKQEEMVLSGAGMAGGKGGGRAPWKGDDRVNVVELASVSSLLWHHGHSGCWFWTATSNLGQKGRVISLLFRFISKNEKCELTPILEMGLLSFPNQAQSEIIKGDKQTYWVMIFGLNYRQWDPSGKEGVKQLKEGKFQNIDEGGAGVQDGKGTLEIAINASVITISKYHQSKIQFLQDQAGFR</sequence>
<dbReference type="Proteomes" id="UP001341840">
    <property type="component" value="Unassembled WGS sequence"/>
</dbReference>
<keyword evidence="3" id="KW-1185">Reference proteome</keyword>
<reference evidence="2 3" key="1">
    <citation type="journal article" date="2023" name="Plants (Basel)">
        <title>Bridging the Gap: Combining Genomics and Transcriptomics Approaches to Understand Stylosanthes scabra, an Orphan Legume from the Brazilian Caatinga.</title>
        <authorList>
            <person name="Ferreira-Neto J.R.C."/>
            <person name="da Silva M.D."/>
            <person name="Binneck E."/>
            <person name="de Melo N.F."/>
            <person name="da Silva R.H."/>
            <person name="de Melo A.L.T.M."/>
            <person name="Pandolfi V."/>
            <person name="Bustamante F.O."/>
            <person name="Brasileiro-Vidal A.C."/>
            <person name="Benko-Iseppon A.M."/>
        </authorList>
    </citation>
    <scope>NUCLEOTIDE SEQUENCE [LARGE SCALE GENOMIC DNA]</scope>
    <source>
        <tissue evidence="2">Leaves</tissue>
    </source>
</reference>
<protein>
    <submittedName>
        <fullName evidence="2">Uncharacterized protein</fullName>
    </submittedName>
</protein>
<proteinExistence type="predicted"/>
<evidence type="ECO:0000313" key="2">
    <source>
        <dbReference type="EMBL" id="MED6183362.1"/>
    </source>
</evidence>
<evidence type="ECO:0000313" key="3">
    <source>
        <dbReference type="Proteomes" id="UP001341840"/>
    </source>
</evidence>
<feature type="region of interest" description="Disordered" evidence="1">
    <location>
        <begin position="114"/>
        <end position="133"/>
    </location>
</feature>
<gene>
    <name evidence="2" type="ORF">PIB30_037193</name>
</gene>
<dbReference type="EMBL" id="JASCZI010181428">
    <property type="protein sequence ID" value="MED6183362.1"/>
    <property type="molecule type" value="Genomic_DNA"/>
</dbReference>
<comment type="caution">
    <text evidence="2">The sequence shown here is derived from an EMBL/GenBank/DDBJ whole genome shotgun (WGS) entry which is preliminary data.</text>
</comment>